<dbReference type="HOGENOM" id="CLU_015846_11_2_10"/>
<organism evidence="4 5">
    <name type="scientific">Solitalea canadensis (strain ATCC 29591 / DSM 3403 / JCM 21819 / LMG 8368 / NBRC 15130 / NCIMB 12057 / USAM 9D)</name>
    <name type="common">Flexibacter canadensis</name>
    <dbReference type="NCBI Taxonomy" id="929556"/>
    <lineage>
        <taxon>Bacteria</taxon>
        <taxon>Pseudomonadati</taxon>
        <taxon>Bacteroidota</taxon>
        <taxon>Sphingobacteriia</taxon>
        <taxon>Sphingobacteriales</taxon>
        <taxon>Sphingobacteriaceae</taxon>
        <taxon>Solitalea</taxon>
    </lineage>
</organism>
<comment type="cofactor">
    <cofactor evidence="1">
        <name>pyridoxal 5'-phosphate</name>
        <dbReference type="ChEBI" id="CHEBI:597326"/>
    </cofactor>
</comment>
<name>H8KMJ1_SOLCM</name>
<dbReference type="Pfam" id="PF00155">
    <property type="entry name" value="Aminotran_1_2"/>
    <property type="match status" value="1"/>
</dbReference>
<keyword evidence="2" id="KW-0808">Transferase</keyword>
<sequence length="351" mass="39213">MPEKLIISSHTGRTVLRNNEEFLVFAGTAYLGIPQNEVFRKLLMEGFERFGTNYGSSRNGNVVFDIYEEAEAKLAEMVGSDSALTVSSGMLAGQLVLRQFEDHAHLFISPGIHPALRPLNYQSRIQTYEHWTDHVLKELKSHKFPEAVIFLNTIDILQAKRYDLSWLQNLPNDLRLIIVIDDSHGFGLIGEQGAGHWPQLPKSPTIERIMVSSMGKALGLPGGIIAGSENRVNKIKSDGVFVGGSPLVPAYLHAFVNAQSIYEDERQKLRTIRTHFAILIDSLKKTITSEGLPVFNINNNGITEKLLHHHILLSSFPYPTPQSEPVTRVVLNSTHTKEDVEQLANALLTYL</sequence>
<dbReference type="GO" id="GO:0030170">
    <property type="term" value="F:pyridoxal phosphate binding"/>
    <property type="evidence" value="ECO:0007669"/>
    <property type="project" value="InterPro"/>
</dbReference>
<feature type="domain" description="Aminotransferase class I/classII large" evidence="3">
    <location>
        <begin position="55"/>
        <end position="347"/>
    </location>
</feature>
<keyword evidence="5" id="KW-1185">Reference proteome</keyword>
<dbReference type="InterPro" id="IPR004839">
    <property type="entry name" value="Aminotransferase_I/II_large"/>
</dbReference>
<gene>
    <name evidence="4" type="ordered locus">Solca_3989</name>
</gene>
<dbReference type="SUPFAM" id="SSF53383">
    <property type="entry name" value="PLP-dependent transferases"/>
    <property type="match status" value="1"/>
</dbReference>
<evidence type="ECO:0000313" key="5">
    <source>
        <dbReference type="Proteomes" id="UP000007590"/>
    </source>
</evidence>
<reference evidence="4" key="1">
    <citation type="submission" date="2012-02" db="EMBL/GenBank/DDBJ databases">
        <title>The complete genome of Solitalea canadensis DSM 3403.</title>
        <authorList>
            <consortium name="US DOE Joint Genome Institute (JGI-PGF)"/>
            <person name="Lucas S."/>
            <person name="Copeland A."/>
            <person name="Lapidus A."/>
            <person name="Glavina del Rio T."/>
            <person name="Dalin E."/>
            <person name="Tice H."/>
            <person name="Bruce D."/>
            <person name="Goodwin L."/>
            <person name="Pitluck S."/>
            <person name="Peters L."/>
            <person name="Ovchinnikova G."/>
            <person name="Lu M."/>
            <person name="Kyrpides N."/>
            <person name="Mavromatis K."/>
            <person name="Ivanova N."/>
            <person name="Brettin T."/>
            <person name="Detter J.C."/>
            <person name="Han C."/>
            <person name="Larimer F."/>
            <person name="Land M."/>
            <person name="Hauser L."/>
            <person name="Markowitz V."/>
            <person name="Cheng J.-F."/>
            <person name="Hugenholtz P."/>
            <person name="Woyke T."/>
            <person name="Wu D."/>
            <person name="Spring S."/>
            <person name="Schroeder M."/>
            <person name="Kopitz M."/>
            <person name="Brambilla E."/>
            <person name="Klenk H.-P."/>
            <person name="Eisen J.A."/>
        </authorList>
    </citation>
    <scope>NUCLEOTIDE SEQUENCE</scope>
    <source>
        <strain evidence="4">DSM 3403</strain>
    </source>
</reference>
<dbReference type="InterPro" id="IPR050087">
    <property type="entry name" value="AON_synthase_class-II"/>
</dbReference>
<evidence type="ECO:0000256" key="1">
    <source>
        <dbReference type="ARBA" id="ARBA00001933"/>
    </source>
</evidence>
<dbReference type="EMBL" id="CP003349">
    <property type="protein sequence ID" value="AFD08982.1"/>
    <property type="molecule type" value="Genomic_DNA"/>
</dbReference>
<dbReference type="InterPro" id="IPR015421">
    <property type="entry name" value="PyrdxlP-dep_Trfase_major"/>
</dbReference>
<dbReference type="Proteomes" id="UP000007590">
    <property type="component" value="Chromosome"/>
</dbReference>
<dbReference type="Gene3D" id="3.90.1150.10">
    <property type="entry name" value="Aspartate Aminotransferase, domain 1"/>
    <property type="match status" value="1"/>
</dbReference>
<evidence type="ECO:0000313" key="4">
    <source>
        <dbReference type="EMBL" id="AFD08982.1"/>
    </source>
</evidence>
<dbReference type="KEGG" id="scn:Solca_3989"/>
<evidence type="ECO:0000256" key="2">
    <source>
        <dbReference type="ARBA" id="ARBA00022679"/>
    </source>
</evidence>
<dbReference type="InterPro" id="IPR015424">
    <property type="entry name" value="PyrdxlP-dep_Trfase"/>
</dbReference>
<evidence type="ECO:0000259" key="3">
    <source>
        <dbReference type="Pfam" id="PF00155"/>
    </source>
</evidence>
<dbReference type="RefSeq" id="WP_014682205.1">
    <property type="nucleotide sequence ID" value="NC_017770.1"/>
</dbReference>
<dbReference type="STRING" id="929556.Solca_3989"/>
<dbReference type="GO" id="GO:0016740">
    <property type="term" value="F:transferase activity"/>
    <property type="evidence" value="ECO:0007669"/>
    <property type="project" value="UniProtKB-KW"/>
</dbReference>
<dbReference type="PANTHER" id="PTHR13693">
    <property type="entry name" value="CLASS II AMINOTRANSFERASE/8-AMINO-7-OXONONANOATE SYNTHASE"/>
    <property type="match status" value="1"/>
</dbReference>
<dbReference type="Gene3D" id="3.40.640.10">
    <property type="entry name" value="Type I PLP-dependent aspartate aminotransferase-like (Major domain)"/>
    <property type="match status" value="1"/>
</dbReference>
<dbReference type="OrthoDB" id="846426at2"/>
<dbReference type="eggNOG" id="COG0156">
    <property type="taxonomic scope" value="Bacteria"/>
</dbReference>
<accession>H8KMJ1</accession>
<dbReference type="AlphaFoldDB" id="H8KMJ1"/>
<dbReference type="InterPro" id="IPR015422">
    <property type="entry name" value="PyrdxlP-dep_Trfase_small"/>
</dbReference>
<protein>
    <submittedName>
        <fullName evidence="4">7-keto-8-aminopelargonate synthetase-like enzyme</fullName>
    </submittedName>
</protein>
<proteinExistence type="predicted"/>